<name>A0A956NBY7_UNCEI</name>
<protein>
    <submittedName>
        <fullName evidence="1">Uncharacterized protein</fullName>
    </submittedName>
</protein>
<comment type="caution">
    <text evidence="1">The sequence shown here is derived from an EMBL/GenBank/DDBJ whole genome shotgun (WGS) entry which is preliminary data.</text>
</comment>
<sequence>MNVRRILTFAVSTLVLVGVGTGCSSDNVRSSLYVTEINNGEALTSDVIDYGNDRVASDDDFVYEDEVQVTIWATTRDDIVNTDAAYSNVMIESYDVRFESSEEIDGFSAGLGWFVPVRNTYDGVLTLVPASLKAKNPLMALQAGGEIQATAHITFHARETDSENELTFTTQIPVNFANWTDQ</sequence>
<evidence type="ECO:0000313" key="1">
    <source>
        <dbReference type="EMBL" id="MCA9756191.1"/>
    </source>
</evidence>
<dbReference type="Proteomes" id="UP000739538">
    <property type="component" value="Unassembled WGS sequence"/>
</dbReference>
<dbReference type="PROSITE" id="PS51257">
    <property type="entry name" value="PROKAR_LIPOPROTEIN"/>
    <property type="match status" value="1"/>
</dbReference>
<gene>
    <name evidence="1" type="ORF">KDA27_10335</name>
</gene>
<proteinExistence type="predicted"/>
<organism evidence="1 2">
    <name type="scientific">Eiseniibacteriota bacterium</name>
    <dbReference type="NCBI Taxonomy" id="2212470"/>
    <lineage>
        <taxon>Bacteria</taxon>
        <taxon>Candidatus Eiseniibacteriota</taxon>
    </lineage>
</organism>
<dbReference type="EMBL" id="JAGQHS010000045">
    <property type="protein sequence ID" value="MCA9756191.1"/>
    <property type="molecule type" value="Genomic_DNA"/>
</dbReference>
<reference evidence="1" key="2">
    <citation type="journal article" date="2021" name="Microbiome">
        <title>Successional dynamics and alternative stable states in a saline activated sludge microbial community over 9 years.</title>
        <authorList>
            <person name="Wang Y."/>
            <person name="Ye J."/>
            <person name="Ju F."/>
            <person name="Liu L."/>
            <person name="Boyd J.A."/>
            <person name="Deng Y."/>
            <person name="Parks D.H."/>
            <person name="Jiang X."/>
            <person name="Yin X."/>
            <person name="Woodcroft B.J."/>
            <person name="Tyson G.W."/>
            <person name="Hugenholtz P."/>
            <person name="Polz M.F."/>
            <person name="Zhang T."/>
        </authorList>
    </citation>
    <scope>NUCLEOTIDE SEQUENCE</scope>
    <source>
        <strain evidence="1">HKST-UBA02</strain>
    </source>
</reference>
<dbReference type="AlphaFoldDB" id="A0A956NBY7"/>
<reference evidence="1" key="1">
    <citation type="submission" date="2020-04" db="EMBL/GenBank/DDBJ databases">
        <authorList>
            <person name="Zhang T."/>
        </authorList>
    </citation>
    <scope>NUCLEOTIDE SEQUENCE</scope>
    <source>
        <strain evidence="1">HKST-UBA02</strain>
    </source>
</reference>
<evidence type="ECO:0000313" key="2">
    <source>
        <dbReference type="Proteomes" id="UP000739538"/>
    </source>
</evidence>
<accession>A0A956NBY7</accession>